<dbReference type="Proteomes" id="UP000799436">
    <property type="component" value="Unassembled WGS sequence"/>
</dbReference>
<keyword evidence="3" id="KW-1185">Reference proteome</keyword>
<reference evidence="2" key="1">
    <citation type="journal article" date="2020" name="Stud. Mycol.">
        <title>101 Dothideomycetes genomes: a test case for predicting lifestyles and emergence of pathogens.</title>
        <authorList>
            <person name="Haridas S."/>
            <person name="Albert R."/>
            <person name="Binder M."/>
            <person name="Bloem J."/>
            <person name="Labutti K."/>
            <person name="Salamov A."/>
            <person name="Andreopoulos B."/>
            <person name="Baker S."/>
            <person name="Barry K."/>
            <person name="Bills G."/>
            <person name="Bluhm B."/>
            <person name="Cannon C."/>
            <person name="Castanera R."/>
            <person name="Culley D."/>
            <person name="Daum C."/>
            <person name="Ezra D."/>
            <person name="Gonzalez J."/>
            <person name="Henrissat B."/>
            <person name="Kuo A."/>
            <person name="Liang C."/>
            <person name="Lipzen A."/>
            <person name="Lutzoni F."/>
            <person name="Magnuson J."/>
            <person name="Mondo S."/>
            <person name="Nolan M."/>
            <person name="Ohm R."/>
            <person name="Pangilinan J."/>
            <person name="Park H.-J."/>
            <person name="Ramirez L."/>
            <person name="Alfaro M."/>
            <person name="Sun H."/>
            <person name="Tritt A."/>
            <person name="Yoshinaga Y."/>
            <person name="Zwiers L.-H."/>
            <person name="Turgeon B."/>
            <person name="Goodwin S."/>
            <person name="Spatafora J."/>
            <person name="Crous P."/>
            <person name="Grigoriev I."/>
        </authorList>
    </citation>
    <scope>NUCLEOTIDE SEQUENCE</scope>
    <source>
        <strain evidence="2">CBS 116005</strain>
    </source>
</reference>
<evidence type="ECO:0000313" key="2">
    <source>
        <dbReference type="EMBL" id="KAF2772194.1"/>
    </source>
</evidence>
<accession>A0A6G1LJ59</accession>
<organism evidence="2 3">
    <name type="scientific">Teratosphaeria nubilosa</name>
    <dbReference type="NCBI Taxonomy" id="161662"/>
    <lineage>
        <taxon>Eukaryota</taxon>
        <taxon>Fungi</taxon>
        <taxon>Dikarya</taxon>
        <taxon>Ascomycota</taxon>
        <taxon>Pezizomycotina</taxon>
        <taxon>Dothideomycetes</taxon>
        <taxon>Dothideomycetidae</taxon>
        <taxon>Mycosphaerellales</taxon>
        <taxon>Teratosphaeriaceae</taxon>
        <taxon>Teratosphaeria</taxon>
    </lineage>
</organism>
<dbReference type="AlphaFoldDB" id="A0A6G1LJ59"/>
<gene>
    <name evidence="2" type="ORF">EJ03DRAFT_215309</name>
</gene>
<proteinExistence type="predicted"/>
<evidence type="ECO:0000313" key="3">
    <source>
        <dbReference type="Proteomes" id="UP000799436"/>
    </source>
</evidence>
<feature type="region of interest" description="Disordered" evidence="1">
    <location>
        <begin position="73"/>
        <end position="97"/>
    </location>
</feature>
<name>A0A6G1LJ59_9PEZI</name>
<protein>
    <submittedName>
        <fullName evidence="2">Uncharacterized protein</fullName>
    </submittedName>
</protein>
<sequence length="126" mass="13745">MARFARTTTPFLSHACITRGFCANAPPGWPFSSIAPSGKHCGQSPPIISRRPQRQFQEHWPQGLPEQIMPARPRSALQSHASRLLRDSPAPRNQSSSTLVAVDEYAASLAARGCRLLSVGILRVAM</sequence>
<feature type="region of interest" description="Disordered" evidence="1">
    <location>
        <begin position="34"/>
        <end position="57"/>
    </location>
</feature>
<evidence type="ECO:0000256" key="1">
    <source>
        <dbReference type="SAM" id="MobiDB-lite"/>
    </source>
</evidence>
<dbReference type="EMBL" id="ML995816">
    <property type="protein sequence ID" value="KAF2772194.1"/>
    <property type="molecule type" value="Genomic_DNA"/>
</dbReference>